<dbReference type="PANTHER" id="PTHR30514">
    <property type="entry name" value="GLUCOKINASE"/>
    <property type="match status" value="1"/>
</dbReference>
<feature type="domain" description="HTH rpiR-type" evidence="4">
    <location>
        <begin position="1"/>
        <end position="77"/>
    </location>
</feature>
<dbReference type="InterPro" id="IPR009057">
    <property type="entry name" value="Homeodomain-like_sf"/>
</dbReference>
<dbReference type="Proteomes" id="UP000293846">
    <property type="component" value="Unassembled WGS sequence"/>
</dbReference>
<dbReference type="SUPFAM" id="SSF53697">
    <property type="entry name" value="SIS domain"/>
    <property type="match status" value="1"/>
</dbReference>
<name>A0A4R1B1H0_9BACI</name>
<dbReference type="Gene3D" id="1.10.10.10">
    <property type="entry name" value="Winged helix-like DNA-binding domain superfamily/Winged helix DNA-binding domain"/>
    <property type="match status" value="1"/>
</dbReference>
<sequence>MYFFEKIQSQLPHLSEAKKNVAYYLLDNWLEAVFIPAAKVAKKAKVSESVVVRFAQDLGYSGFPELQQALQEILKERLVSTTSKVSFQGDNLTSNQDKSYQNVFDLSLKNLHEVFNYNEISSFHNFLNKIMDAKRIVIMARKNSLGPAYLFNVHLNEVYSKSQVVNGESAETIDIIKGMSKEDLLITISIPRYSHRMSMLSDFAKERGIAQISITNTNSNVFAKNADAVLLTSVDSLSYSNSHLATIFLIDFILHLITIRGKGEALKSLEEMDVLSERFGFVE</sequence>
<dbReference type="InterPro" id="IPR036388">
    <property type="entry name" value="WH-like_DNA-bd_sf"/>
</dbReference>
<proteinExistence type="predicted"/>
<dbReference type="PANTHER" id="PTHR30514:SF18">
    <property type="entry name" value="RPIR-FAMILY TRANSCRIPTIONAL REGULATOR"/>
    <property type="match status" value="1"/>
</dbReference>
<evidence type="ECO:0000313" key="6">
    <source>
        <dbReference type="Proteomes" id="UP000293846"/>
    </source>
</evidence>
<dbReference type="RefSeq" id="WP_131235638.1">
    <property type="nucleotide sequence ID" value="NZ_CP183326.1"/>
</dbReference>
<organism evidence="5 6">
    <name type="scientific">Cytobacillus praedii</name>
    <dbReference type="NCBI Taxonomy" id="1742358"/>
    <lineage>
        <taxon>Bacteria</taxon>
        <taxon>Bacillati</taxon>
        <taxon>Bacillota</taxon>
        <taxon>Bacilli</taxon>
        <taxon>Bacillales</taxon>
        <taxon>Bacillaceae</taxon>
        <taxon>Cytobacillus</taxon>
    </lineage>
</organism>
<reference evidence="5 6" key="1">
    <citation type="submission" date="2019-03" db="EMBL/GenBank/DDBJ databases">
        <authorList>
            <person name="Jensen L."/>
            <person name="Storgaard J."/>
            <person name="Sulaj E."/>
            <person name="Schramm A."/>
            <person name="Marshall I.P.G."/>
        </authorList>
    </citation>
    <scope>NUCLEOTIDE SEQUENCE [LARGE SCALE GENOMIC DNA]</scope>
    <source>
        <strain evidence="5 6">2017H2G3</strain>
    </source>
</reference>
<dbReference type="InterPro" id="IPR047640">
    <property type="entry name" value="RpiR-like"/>
</dbReference>
<keyword evidence="2" id="KW-0238">DNA-binding</keyword>
<dbReference type="PROSITE" id="PS51071">
    <property type="entry name" value="HTH_RPIR"/>
    <property type="match status" value="1"/>
</dbReference>
<dbReference type="Gene3D" id="3.40.50.10490">
    <property type="entry name" value="Glucose-6-phosphate isomerase like protein, domain 1"/>
    <property type="match status" value="1"/>
</dbReference>
<keyword evidence="6" id="KW-1185">Reference proteome</keyword>
<evidence type="ECO:0000256" key="1">
    <source>
        <dbReference type="ARBA" id="ARBA00023015"/>
    </source>
</evidence>
<protein>
    <submittedName>
        <fullName evidence="5">MurR/RpiR family transcriptional regulator</fullName>
    </submittedName>
</protein>
<accession>A0A4R1B1H0</accession>
<keyword evidence="3" id="KW-0804">Transcription</keyword>
<comment type="caution">
    <text evidence="5">The sequence shown here is derived from an EMBL/GenBank/DDBJ whole genome shotgun (WGS) entry which is preliminary data.</text>
</comment>
<dbReference type="GO" id="GO:0003700">
    <property type="term" value="F:DNA-binding transcription factor activity"/>
    <property type="evidence" value="ECO:0007669"/>
    <property type="project" value="InterPro"/>
</dbReference>
<dbReference type="InterPro" id="IPR035472">
    <property type="entry name" value="RpiR-like_SIS"/>
</dbReference>
<evidence type="ECO:0000256" key="3">
    <source>
        <dbReference type="ARBA" id="ARBA00023163"/>
    </source>
</evidence>
<dbReference type="Pfam" id="PF01418">
    <property type="entry name" value="HTH_6"/>
    <property type="match status" value="1"/>
</dbReference>
<evidence type="ECO:0000313" key="5">
    <source>
        <dbReference type="EMBL" id="TCJ06275.1"/>
    </source>
</evidence>
<dbReference type="CDD" id="cd05013">
    <property type="entry name" value="SIS_RpiR"/>
    <property type="match status" value="1"/>
</dbReference>
<dbReference type="AlphaFoldDB" id="A0A4R1B1H0"/>
<evidence type="ECO:0000259" key="4">
    <source>
        <dbReference type="PROSITE" id="PS51071"/>
    </source>
</evidence>
<dbReference type="InterPro" id="IPR046348">
    <property type="entry name" value="SIS_dom_sf"/>
</dbReference>
<dbReference type="OrthoDB" id="2930at2"/>
<dbReference type="EMBL" id="SJTH01000001">
    <property type="protein sequence ID" value="TCJ06275.1"/>
    <property type="molecule type" value="Genomic_DNA"/>
</dbReference>
<dbReference type="GO" id="GO:0097367">
    <property type="term" value="F:carbohydrate derivative binding"/>
    <property type="evidence" value="ECO:0007669"/>
    <property type="project" value="InterPro"/>
</dbReference>
<evidence type="ECO:0000256" key="2">
    <source>
        <dbReference type="ARBA" id="ARBA00023125"/>
    </source>
</evidence>
<dbReference type="InterPro" id="IPR001347">
    <property type="entry name" value="SIS_dom"/>
</dbReference>
<dbReference type="Pfam" id="PF01380">
    <property type="entry name" value="SIS"/>
    <property type="match status" value="1"/>
</dbReference>
<dbReference type="GO" id="GO:1901135">
    <property type="term" value="P:carbohydrate derivative metabolic process"/>
    <property type="evidence" value="ECO:0007669"/>
    <property type="project" value="InterPro"/>
</dbReference>
<keyword evidence="1" id="KW-0805">Transcription regulation</keyword>
<dbReference type="GO" id="GO:0003677">
    <property type="term" value="F:DNA binding"/>
    <property type="evidence" value="ECO:0007669"/>
    <property type="project" value="UniProtKB-KW"/>
</dbReference>
<dbReference type="SUPFAM" id="SSF46689">
    <property type="entry name" value="Homeodomain-like"/>
    <property type="match status" value="1"/>
</dbReference>
<gene>
    <name evidence="5" type="ORF">E0Y62_00250</name>
</gene>
<dbReference type="InterPro" id="IPR000281">
    <property type="entry name" value="HTH_RpiR"/>
</dbReference>